<name>A0A8D8CHQ3_CULPI</name>
<evidence type="ECO:0000256" key="1">
    <source>
        <dbReference type="SAM" id="MobiDB-lite"/>
    </source>
</evidence>
<dbReference type="InterPro" id="IPR032675">
    <property type="entry name" value="LRR_dom_sf"/>
</dbReference>
<proteinExistence type="predicted"/>
<dbReference type="PANTHER" id="PTHR38926:SF72">
    <property type="entry name" value="IM:7136021-RELATED"/>
    <property type="match status" value="1"/>
</dbReference>
<dbReference type="Gene3D" id="1.20.1280.50">
    <property type="match status" value="1"/>
</dbReference>
<sequence length="581" mass="66804">MAEDVPLSMTTFLREFRADMNRSFEAVNARLDSVEQQLRDLTGRGRPLDPTPKRGGGRRNKGRKQTREQQQPLLKVQQQQLDATNSSDPGESLAHICRYLPVVEFMKLRAVSRRWKQLIDECPALMERAGIMIYRRHTAELDTTYEPKCLPPAVTRLLTVNVDIISVAHWWSTVGQRLVHLELFRETIQESVLLDLLSQTPRLKSLRLIIPVIRSNNAKSHDIVQLDNLESLQGYNHNDKILLKLYCPRLKQLTCYRGEPAKQWLDTTKDTLEELNVQAFPINTVNFFATLVELKNITKLKIQAAMTSKEFQEMMIVIGTNMPKLTSLICLQHSSKEVPLFRSYLDLACMRSLTKLENLQIGSDGFVIDCNLLQIGALQKVCFVGFSLINSTKFLSTSPDIRSASFGQCRFDGWLEMFVAIAAQHPSLLRLEIRSCSVVDDVDFPFFNLKPIMQNFKELRYLTLSRTKIPKTMLKLLLSCCPKVVELHVYHMNNFDDELVSIVCQHMKHLRVLVVSECNITDTAKNDVTVNCQMLAQFDIVDCSKETPNDYEDLTKFHRLFGRLSHNDEINHYFDPTYVLF</sequence>
<dbReference type="EMBL" id="HBUE01126186">
    <property type="protein sequence ID" value="CAG6494874.1"/>
    <property type="molecule type" value="Transcribed_RNA"/>
</dbReference>
<dbReference type="SUPFAM" id="SSF81383">
    <property type="entry name" value="F-box domain"/>
    <property type="match status" value="1"/>
</dbReference>
<protein>
    <submittedName>
        <fullName evidence="3">(northern house mosquito) hypothetical protein</fullName>
    </submittedName>
</protein>
<evidence type="ECO:0000259" key="2">
    <source>
        <dbReference type="PROSITE" id="PS50181"/>
    </source>
</evidence>
<dbReference type="InterPro" id="IPR036047">
    <property type="entry name" value="F-box-like_dom_sf"/>
</dbReference>
<dbReference type="PANTHER" id="PTHR38926">
    <property type="entry name" value="F-BOX DOMAIN CONTAINING PROTEIN, EXPRESSED"/>
    <property type="match status" value="1"/>
</dbReference>
<dbReference type="Gene3D" id="3.80.10.10">
    <property type="entry name" value="Ribonuclease Inhibitor"/>
    <property type="match status" value="2"/>
</dbReference>
<accession>A0A8D8CHQ3</accession>
<dbReference type="Pfam" id="PF00646">
    <property type="entry name" value="F-box"/>
    <property type="match status" value="1"/>
</dbReference>
<feature type="region of interest" description="Disordered" evidence="1">
    <location>
        <begin position="37"/>
        <end position="73"/>
    </location>
</feature>
<evidence type="ECO:0000313" key="3">
    <source>
        <dbReference type="EMBL" id="CAG6494874.1"/>
    </source>
</evidence>
<dbReference type="InterPro" id="IPR001810">
    <property type="entry name" value="F-box_dom"/>
</dbReference>
<dbReference type="AlphaFoldDB" id="A0A8D8CHQ3"/>
<reference evidence="3" key="1">
    <citation type="submission" date="2021-05" db="EMBL/GenBank/DDBJ databases">
        <authorList>
            <person name="Alioto T."/>
            <person name="Alioto T."/>
            <person name="Gomez Garrido J."/>
        </authorList>
    </citation>
    <scope>NUCLEOTIDE SEQUENCE</scope>
</reference>
<organism evidence="3">
    <name type="scientific">Culex pipiens</name>
    <name type="common">House mosquito</name>
    <dbReference type="NCBI Taxonomy" id="7175"/>
    <lineage>
        <taxon>Eukaryota</taxon>
        <taxon>Metazoa</taxon>
        <taxon>Ecdysozoa</taxon>
        <taxon>Arthropoda</taxon>
        <taxon>Hexapoda</taxon>
        <taxon>Insecta</taxon>
        <taxon>Pterygota</taxon>
        <taxon>Neoptera</taxon>
        <taxon>Endopterygota</taxon>
        <taxon>Diptera</taxon>
        <taxon>Nematocera</taxon>
        <taxon>Culicoidea</taxon>
        <taxon>Culicidae</taxon>
        <taxon>Culicinae</taxon>
        <taxon>Culicini</taxon>
        <taxon>Culex</taxon>
        <taxon>Culex</taxon>
    </lineage>
</organism>
<dbReference type="SUPFAM" id="SSF52047">
    <property type="entry name" value="RNI-like"/>
    <property type="match status" value="1"/>
</dbReference>
<feature type="compositionally biased region" description="Basic and acidic residues" evidence="1">
    <location>
        <begin position="37"/>
        <end position="47"/>
    </location>
</feature>
<feature type="compositionally biased region" description="Basic residues" evidence="1">
    <location>
        <begin position="55"/>
        <end position="64"/>
    </location>
</feature>
<feature type="domain" description="F-box" evidence="2">
    <location>
        <begin position="82"/>
        <end position="129"/>
    </location>
</feature>
<dbReference type="PROSITE" id="PS50181">
    <property type="entry name" value="FBOX"/>
    <property type="match status" value="1"/>
</dbReference>